<protein>
    <submittedName>
        <fullName evidence="1">Uncharacterized protein</fullName>
    </submittedName>
</protein>
<dbReference type="Proteomes" id="UP001516400">
    <property type="component" value="Unassembled WGS sequence"/>
</dbReference>
<evidence type="ECO:0000313" key="1">
    <source>
        <dbReference type="EMBL" id="KAL3267375.1"/>
    </source>
</evidence>
<name>A0ABD2MLX2_9CUCU</name>
<sequence>MINCLGADANNSSTQITVLDSILMVNDAGFIERHDGLPIQILEHQFVEEDDVPLSLWSRNLNSDSSAAPEILEDYADIDCALLTFEQLTDENIVQNINAKEQIESDEEEEVEEEPVPTAEDALKVAKLLRQQYSK</sequence>
<reference evidence="1 2" key="1">
    <citation type="journal article" date="2021" name="BMC Biol.">
        <title>Horizontally acquired antibacterial genes associated with adaptive radiation of ladybird beetles.</title>
        <authorList>
            <person name="Li H.S."/>
            <person name="Tang X.F."/>
            <person name="Huang Y.H."/>
            <person name="Xu Z.Y."/>
            <person name="Chen M.L."/>
            <person name="Du X.Y."/>
            <person name="Qiu B.Y."/>
            <person name="Chen P.T."/>
            <person name="Zhang W."/>
            <person name="Slipinski A."/>
            <person name="Escalona H.E."/>
            <person name="Waterhouse R.M."/>
            <person name="Zwick A."/>
            <person name="Pang H."/>
        </authorList>
    </citation>
    <scope>NUCLEOTIDE SEQUENCE [LARGE SCALE GENOMIC DNA]</scope>
    <source>
        <strain evidence="1">SYSU2018</strain>
    </source>
</reference>
<keyword evidence="2" id="KW-1185">Reference proteome</keyword>
<dbReference type="AlphaFoldDB" id="A0ABD2MLX2"/>
<dbReference type="EMBL" id="JABFTP020000001">
    <property type="protein sequence ID" value="KAL3267375.1"/>
    <property type="molecule type" value="Genomic_DNA"/>
</dbReference>
<evidence type="ECO:0000313" key="2">
    <source>
        <dbReference type="Proteomes" id="UP001516400"/>
    </source>
</evidence>
<gene>
    <name evidence="1" type="ORF">HHI36_011506</name>
</gene>
<accession>A0ABD2MLX2</accession>
<proteinExistence type="predicted"/>
<comment type="caution">
    <text evidence="1">The sequence shown here is derived from an EMBL/GenBank/DDBJ whole genome shotgun (WGS) entry which is preliminary data.</text>
</comment>
<organism evidence="1 2">
    <name type="scientific">Cryptolaemus montrouzieri</name>
    <dbReference type="NCBI Taxonomy" id="559131"/>
    <lineage>
        <taxon>Eukaryota</taxon>
        <taxon>Metazoa</taxon>
        <taxon>Ecdysozoa</taxon>
        <taxon>Arthropoda</taxon>
        <taxon>Hexapoda</taxon>
        <taxon>Insecta</taxon>
        <taxon>Pterygota</taxon>
        <taxon>Neoptera</taxon>
        <taxon>Endopterygota</taxon>
        <taxon>Coleoptera</taxon>
        <taxon>Polyphaga</taxon>
        <taxon>Cucujiformia</taxon>
        <taxon>Coccinelloidea</taxon>
        <taxon>Coccinellidae</taxon>
        <taxon>Scymninae</taxon>
        <taxon>Scymnini</taxon>
        <taxon>Cryptolaemus</taxon>
    </lineage>
</organism>